<reference evidence="2 3" key="1">
    <citation type="submission" date="2024-03" db="EMBL/GenBank/DDBJ databases">
        <authorList>
            <consortium name="ELIXIR-Norway"/>
            <consortium name="Elixir Norway"/>
        </authorList>
    </citation>
    <scope>NUCLEOTIDE SEQUENCE [LARGE SCALE GENOMIC DNA]</scope>
</reference>
<dbReference type="EMBL" id="OZ023703">
    <property type="protein sequence ID" value="CAK9872123.1"/>
    <property type="molecule type" value="Genomic_DNA"/>
</dbReference>
<dbReference type="Proteomes" id="UP001497522">
    <property type="component" value="Chromosome 2"/>
</dbReference>
<dbReference type="Gene3D" id="3.60.10.10">
    <property type="entry name" value="Endonuclease/exonuclease/phosphatase"/>
    <property type="match status" value="1"/>
</dbReference>
<proteinExistence type="predicted"/>
<evidence type="ECO:0000256" key="1">
    <source>
        <dbReference type="SAM" id="MobiDB-lite"/>
    </source>
</evidence>
<gene>
    <name evidence="2" type="ORF">CSSPJE1EN2_LOCUS14720</name>
</gene>
<dbReference type="SUPFAM" id="SSF56219">
    <property type="entry name" value="DNase I-like"/>
    <property type="match status" value="1"/>
</dbReference>
<protein>
    <recommendedName>
        <fullName evidence="4">Endonuclease/exonuclease/phosphatase domain-containing protein</fullName>
    </recommendedName>
</protein>
<evidence type="ECO:0008006" key="4">
    <source>
        <dbReference type="Google" id="ProtNLM"/>
    </source>
</evidence>
<accession>A0ABP1BB49</accession>
<organism evidence="2 3">
    <name type="scientific">Sphagnum jensenii</name>
    <dbReference type="NCBI Taxonomy" id="128206"/>
    <lineage>
        <taxon>Eukaryota</taxon>
        <taxon>Viridiplantae</taxon>
        <taxon>Streptophyta</taxon>
        <taxon>Embryophyta</taxon>
        <taxon>Bryophyta</taxon>
        <taxon>Sphagnophytina</taxon>
        <taxon>Sphagnopsida</taxon>
        <taxon>Sphagnales</taxon>
        <taxon>Sphagnaceae</taxon>
        <taxon>Sphagnum</taxon>
    </lineage>
</organism>
<keyword evidence="3" id="KW-1185">Reference proteome</keyword>
<name>A0ABP1BB49_9BRYO</name>
<feature type="region of interest" description="Disordered" evidence="1">
    <location>
        <begin position="233"/>
        <end position="254"/>
    </location>
</feature>
<evidence type="ECO:0000313" key="3">
    <source>
        <dbReference type="Proteomes" id="UP001497522"/>
    </source>
</evidence>
<dbReference type="InterPro" id="IPR036691">
    <property type="entry name" value="Endo/exonu/phosph_ase_sf"/>
</dbReference>
<evidence type="ECO:0000313" key="2">
    <source>
        <dbReference type="EMBL" id="CAK9872123.1"/>
    </source>
</evidence>
<sequence>MLERPLMLASLNVKGLRGDTPKPKEIKAWMASLADPPQILLIQEHHLCKEGIQKFGKKMEFWNGIALWNEGIPMGRSQKTSVGTTILVDRATTPYIKDHGTPVEGRAQYATLLSSEGGSLTIINIYAQHSSNERALIWRKITQSNFNSDHILIGGDFNHLEEITRRGVPGSRQVHRREAISWHEMMLRYGLADAWGLDSFRKMSKKSFIFDNGRSGHQATVSRIDKFMVSQGIEERGGQVESAPPSRNYRTTRR</sequence>